<keyword evidence="2" id="KW-1185">Reference proteome</keyword>
<dbReference type="AlphaFoldDB" id="A0A392S9R1"/>
<dbReference type="Proteomes" id="UP000265520">
    <property type="component" value="Unassembled WGS sequence"/>
</dbReference>
<protein>
    <submittedName>
        <fullName evidence="1">Uncharacterized protein</fullName>
    </submittedName>
</protein>
<proteinExistence type="predicted"/>
<sequence>MFIPHHSLLPVLVPPEIYQSNKNNDSPTSLSVAETMPDFGTFIRQRSNDLSAAIAKRVSSFRQSMEENLNSNSNEVENNDRNHEVEVTEYNLSGLKVFVKVKPEEES</sequence>
<reference evidence="1 2" key="1">
    <citation type="journal article" date="2018" name="Front. Plant Sci.">
        <title>Red Clover (Trifolium pratense) and Zigzag Clover (T. medium) - A Picture of Genomic Similarities and Differences.</title>
        <authorList>
            <person name="Dluhosova J."/>
            <person name="Istvanek J."/>
            <person name="Nedelnik J."/>
            <person name="Repkova J."/>
        </authorList>
    </citation>
    <scope>NUCLEOTIDE SEQUENCE [LARGE SCALE GENOMIC DNA]</scope>
    <source>
        <strain evidence="2">cv. 10/8</strain>
        <tissue evidence="1">Leaf</tissue>
    </source>
</reference>
<evidence type="ECO:0000313" key="1">
    <source>
        <dbReference type="EMBL" id="MCI45419.1"/>
    </source>
</evidence>
<feature type="non-terminal residue" evidence="1">
    <location>
        <position position="107"/>
    </location>
</feature>
<organism evidence="1 2">
    <name type="scientific">Trifolium medium</name>
    <dbReference type="NCBI Taxonomy" id="97028"/>
    <lineage>
        <taxon>Eukaryota</taxon>
        <taxon>Viridiplantae</taxon>
        <taxon>Streptophyta</taxon>
        <taxon>Embryophyta</taxon>
        <taxon>Tracheophyta</taxon>
        <taxon>Spermatophyta</taxon>
        <taxon>Magnoliopsida</taxon>
        <taxon>eudicotyledons</taxon>
        <taxon>Gunneridae</taxon>
        <taxon>Pentapetalae</taxon>
        <taxon>rosids</taxon>
        <taxon>fabids</taxon>
        <taxon>Fabales</taxon>
        <taxon>Fabaceae</taxon>
        <taxon>Papilionoideae</taxon>
        <taxon>50 kb inversion clade</taxon>
        <taxon>NPAAA clade</taxon>
        <taxon>Hologalegina</taxon>
        <taxon>IRL clade</taxon>
        <taxon>Trifolieae</taxon>
        <taxon>Trifolium</taxon>
    </lineage>
</organism>
<dbReference type="EMBL" id="LXQA010343991">
    <property type="protein sequence ID" value="MCI45419.1"/>
    <property type="molecule type" value="Genomic_DNA"/>
</dbReference>
<evidence type="ECO:0000313" key="2">
    <source>
        <dbReference type="Proteomes" id="UP000265520"/>
    </source>
</evidence>
<name>A0A392S9R1_9FABA</name>
<accession>A0A392S9R1</accession>
<comment type="caution">
    <text evidence="1">The sequence shown here is derived from an EMBL/GenBank/DDBJ whole genome shotgun (WGS) entry which is preliminary data.</text>
</comment>